<dbReference type="InterPro" id="IPR036615">
    <property type="entry name" value="Mur_ligase_C_dom_sf"/>
</dbReference>
<evidence type="ECO:0000256" key="4">
    <source>
        <dbReference type="SAM" id="MobiDB-lite"/>
    </source>
</evidence>
<reference evidence="7 8" key="1">
    <citation type="submission" date="2023-09" db="EMBL/GenBank/DDBJ databases">
        <title>Complete Genome and Methylome dissection of Bacillus brevis NEB573 original source of BbsI restriction endonuclease.</title>
        <authorList>
            <person name="Fomenkov A."/>
            <person name="Roberts R.D."/>
        </authorList>
    </citation>
    <scope>NUCLEOTIDE SEQUENCE [LARGE SCALE GENOMIC DNA]</scope>
    <source>
        <strain evidence="7 8">NEB573</strain>
    </source>
</reference>
<keyword evidence="3" id="KW-0067">ATP-binding</keyword>
<gene>
    <name evidence="7" type="primary">murF</name>
    <name evidence="7" type="ORF">RGB73_10880</name>
</gene>
<organism evidence="7 8">
    <name type="scientific">Brevibacillus brevis</name>
    <name type="common">Bacillus brevis</name>
    <dbReference type="NCBI Taxonomy" id="1393"/>
    <lineage>
        <taxon>Bacteria</taxon>
        <taxon>Bacillati</taxon>
        <taxon>Bacillota</taxon>
        <taxon>Bacilli</taxon>
        <taxon>Bacillales</taxon>
        <taxon>Paenibacillaceae</taxon>
        <taxon>Brevibacillus</taxon>
    </lineage>
</organism>
<keyword evidence="2" id="KW-0547">Nucleotide-binding</keyword>
<dbReference type="InterPro" id="IPR051046">
    <property type="entry name" value="MurCDEF_CellWall_CoF430Synth"/>
</dbReference>
<keyword evidence="1 7" id="KW-0436">Ligase</keyword>
<evidence type="ECO:0000259" key="6">
    <source>
        <dbReference type="Pfam" id="PF08245"/>
    </source>
</evidence>
<feature type="region of interest" description="Disordered" evidence="4">
    <location>
        <begin position="1"/>
        <end position="25"/>
    </location>
</feature>
<proteinExistence type="predicted"/>
<dbReference type="PANTHER" id="PTHR43024:SF1">
    <property type="entry name" value="UDP-N-ACETYLMURAMOYL-TRIPEPTIDE--D-ALANYL-D-ALANINE LIGASE"/>
    <property type="match status" value="1"/>
</dbReference>
<accession>A0ABY9T9K1</accession>
<dbReference type="Gene3D" id="3.90.190.20">
    <property type="entry name" value="Mur ligase, C-terminal domain"/>
    <property type="match status" value="1"/>
</dbReference>
<dbReference type="GO" id="GO:0047480">
    <property type="term" value="F:UDP-N-acetylmuramoyl-tripeptide-D-alanyl-D-alanine ligase activity"/>
    <property type="evidence" value="ECO:0007669"/>
    <property type="project" value="UniProtKB-EC"/>
</dbReference>
<evidence type="ECO:0000256" key="3">
    <source>
        <dbReference type="ARBA" id="ARBA00022840"/>
    </source>
</evidence>
<dbReference type="EMBL" id="CP134050">
    <property type="protein sequence ID" value="WNC16794.1"/>
    <property type="molecule type" value="Genomic_DNA"/>
</dbReference>
<dbReference type="Gene3D" id="3.40.1190.10">
    <property type="entry name" value="Mur-like, catalytic domain"/>
    <property type="match status" value="1"/>
</dbReference>
<protein>
    <submittedName>
        <fullName evidence="7">UDP-N-acetylmuramoyl-tripeptide--D-alanyl-D-alanine ligase</fullName>
        <ecNumber evidence="7">6.3.2.10</ecNumber>
    </submittedName>
</protein>
<evidence type="ECO:0000259" key="5">
    <source>
        <dbReference type="Pfam" id="PF02875"/>
    </source>
</evidence>
<dbReference type="Proteomes" id="UP001256827">
    <property type="component" value="Chromosome"/>
</dbReference>
<evidence type="ECO:0000256" key="2">
    <source>
        <dbReference type="ARBA" id="ARBA00022741"/>
    </source>
</evidence>
<feature type="domain" description="Mur ligase C-terminal" evidence="5">
    <location>
        <begin position="257"/>
        <end position="379"/>
    </location>
</feature>
<dbReference type="SUPFAM" id="SSF53623">
    <property type="entry name" value="MurD-like peptide ligases, catalytic domain"/>
    <property type="match status" value="1"/>
</dbReference>
<evidence type="ECO:0000313" key="8">
    <source>
        <dbReference type="Proteomes" id="UP001256827"/>
    </source>
</evidence>
<feature type="domain" description="Mur ligase central" evidence="6">
    <location>
        <begin position="38"/>
        <end position="232"/>
    </location>
</feature>
<dbReference type="Pfam" id="PF08245">
    <property type="entry name" value="Mur_ligase_M"/>
    <property type="match status" value="1"/>
</dbReference>
<evidence type="ECO:0000313" key="7">
    <source>
        <dbReference type="EMBL" id="WNC16794.1"/>
    </source>
</evidence>
<evidence type="ECO:0000256" key="1">
    <source>
        <dbReference type="ARBA" id="ARBA00022598"/>
    </source>
</evidence>
<name>A0ABY9T9K1_BREBE</name>
<sequence length="403" mass="45199">MKGSGKGKTKRVARTRASASPKTSPARTLLFQKPVIAVTGSAGKTTTKEMISAILRRRWNIYKSKYNRNFLGNTRAHAKRIKDEHQAAVLEYGMTSSGHIKKHCQIIQPSIGIITNIGTAHIGNFDGLMSGIAMAKSELIRYMKPTGTVFLNRDCPFSREFHKPPYVGRFFGKFITVGIEHEADFQAKQIQVDEWGIRFRCVAKAWWQPEAFFLPMLGEHNVYNALFAIAVAHSLGFSVQQIRMGLQTFRPQQKRLTKHTLPHRVQVLDDTYSSNPDAAKAAIDVLAQVSGGTKVAVLASMLEMGSYAVEAHEEVGRYVSQKNIDYLYTLGRSARHIARGAIRSGFPASRVVHCQTKAGLHRHLSKRIRPDTAFLVKGSHRLKMEETVHFLCNETARISRSRR</sequence>
<dbReference type="EC" id="6.3.2.10" evidence="7"/>
<dbReference type="PANTHER" id="PTHR43024">
    <property type="entry name" value="UDP-N-ACETYLMURAMOYL-TRIPEPTIDE--D-ALANYL-D-ALANINE LIGASE"/>
    <property type="match status" value="1"/>
</dbReference>
<dbReference type="InterPro" id="IPR004101">
    <property type="entry name" value="Mur_ligase_C"/>
</dbReference>
<dbReference type="SUPFAM" id="SSF53244">
    <property type="entry name" value="MurD-like peptide ligases, peptide-binding domain"/>
    <property type="match status" value="1"/>
</dbReference>
<keyword evidence="8" id="KW-1185">Reference proteome</keyword>
<dbReference type="RefSeq" id="WP_310771790.1">
    <property type="nucleotide sequence ID" value="NZ_CP134050.1"/>
</dbReference>
<dbReference type="InterPro" id="IPR036565">
    <property type="entry name" value="Mur-like_cat_sf"/>
</dbReference>
<dbReference type="Pfam" id="PF02875">
    <property type="entry name" value="Mur_ligase_C"/>
    <property type="match status" value="1"/>
</dbReference>
<dbReference type="InterPro" id="IPR013221">
    <property type="entry name" value="Mur_ligase_cen"/>
</dbReference>
<feature type="compositionally biased region" description="Basic residues" evidence="4">
    <location>
        <begin position="1"/>
        <end position="14"/>
    </location>
</feature>